<dbReference type="InterPro" id="IPR045111">
    <property type="entry name" value="Vps41/Vps8"/>
</dbReference>
<feature type="domain" description="RING-type" evidence="1">
    <location>
        <begin position="984"/>
        <end position="1018"/>
    </location>
</feature>
<dbReference type="SUPFAM" id="SSF57850">
    <property type="entry name" value="RING/U-box"/>
    <property type="match status" value="1"/>
</dbReference>
<reference evidence="2 3" key="1">
    <citation type="submission" date="2024-04" db="EMBL/GenBank/DDBJ databases">
        <title>Tritrichomonas musculus Genome.</title>
        <authorList>
            <person name="Alves-Ferreira E."/>
            <person name="Grigg M."/>
            <person name="Lorenzi H."/>
            <person name="Galac M."/>
        </authorList>
    </citation>
    <scope>NUCLEOTIDE SEQUENCE [LARGE SCALE GENOMIC DNA]</scope>
    <source>
        <strain evidence="2 3">EAF2021</strain>
    </source>
</reference>
<dbReference type="InterPro" id="IPR001841">
    <property type="entry name" value="Znf_RING"/>
</dbReference>
<dbReference type="PANTHER" id="PTHR12616:SF8">
    <property type="entry name" value="VACUOLAR PROTEIN SORTING-ASSOCIATED PROTEIN 8 HOMOLOG"/>
    <property type="match status" value="1"/>
</dbReference>
<keyword evidence="3" id="KW-1185">Reference proteome</keyword>
<sequence>MTDEDNNFINISKIEEFQMKDLSSASIAYSYPFLAIATSPVEVITFNFETKVTTYLKRKSKPLDPAAVPLCLAISDDKTLIAAGYSDYNGGEIVLWSFKGNCDIFSFRMPEGISKIQFGLTHDHIFHSNPMGIITLSTISKFFKMSVSNQQFCDFESPIIAMAIHHKYLYVSSSSHTSCFNLEHTTNNVVWSKQEETNCFAFYDPPDQTNHYVARGVQHDVIVSTPDGKDVLSYEFSKSPNAISFIDLNTILILFSGQCEMIRDNNQYHRKVPPGTALALSDRIFIAGASLWQLSLISVEQRVELYLKKGNWSKLFDQITNKRDYSDLDGLFLKYIDYEEFDPNYLFKTVERLDRTDFITEMKFMKGKQIAKEENREITISDMSKKDLLIFSSFIDSGIKHWFLSSQFVCCIIIAESKEEEELLQFLTSVELNFSWLPNIFKVCIKQNKLTFLSKLSLSYSIDYYLNLVINHYQDNFKEIHELMDKLLITQKLSPQSAISYFLTVDLTDFIRYDIEHSARVIQSALEFILAQSIDPSNLPEDFSTLINKVIHYIDKDEDQIWVVLMPLIKINKITIDKELIPQAENFIYASNTGDKIVRGELLVYLLSTSQITDIQRALNLARNSHLDDCELDIIILIHDIDEYFSYIVDNHKQTFRDGLYEVLNGDKKELESIYLSKCQILIAINPDEFCQEIINMNSIELIHTIYKNLQKNKTLLWHFMKRTFSDSTVINSSTDEEIVSYISFLADYKPDDVYSALKSVNNFPLDKILKICQEHGIVDATLYLFGLLRDIDGTLRFGKEALLTSLMENQSSRVVFQVCDYLSSSSSPFKSSQEDQTNIWFEYLSSFQVPIFTYFYYTTEEQKKNKYKFEKKDVNDNDNEQNEEKSENQQKLDSIIDLLVKFLDSMVRNIDDSKSIIDKFIELFAFLPFKVARPIVTKIFHSIREKNLFSGTLVQILKNEAVQVQMERMAEMAKGVEYDGVRCGFCGKLLGQSDVVALHCGHVFHDKCAKSGWCKICDASTESQKSDSEAIVIDVPNKLITMDQLMTDDLPVIDAFHQKNSNLPSQEKLEKPKIGIVNTF</sequence>
<dbReference type="EMBL" id="JAPFFF010000006">
    <property type="protein sequence ID" value="KAK8887885.1"/>
    <property type="molecule type" value="Genomic_DNA"/>
</dbReference>
<organism evidence="2 3">
    <name type="scientific">Tritrichomonas musculus</name>
    <dbReference type="NCBI Taxonomy" id="1915356"/>
    <lineage>
        <taxon>Eukaryota</taxon>
        <taxon>Metamonada</taxon>
        <taxon>Parabasalia</taxon>
        <taxon>Tritrichomonadida</taxon>
        <taxon>Tritrichomonadidae</taxon>
        <taxon>Tritrichomonas</taxon>
    </lineage>
</organism>
<comment type="caution">
    <text evidence="2">The sequence shown here is derived from an EMBL/GenBank/DDBJ whole genome shotgun (WGS) entry which is preliminary data.</text>
</comment>
<dbReference type="SMART" id="SM00184">
    <property type="entry name" value="RING"/>
    <property type="match status" value="1"/>
</dbReference>
<dbReference type="SUPFAM" id="SSF50998">
    <property type="entry name" value="Quinoprotein alcohol dehydrogenase-like"/>
    <property type="match status" value="1"/>
</dbReference>
<accession>A0ABR2KCZ7</accession>
<evidence type="ECO:0000259" key="1">
    <source>
        <dbReference type="SMART" id="SM00184"/>
    </source>
</evidence>
<gene>
    <name evidence="2" type="ORF">M9Y10_038944</name>
</gene>
<protein>
    <recommendedName>
        <fullName evidence="1">RING-type domain-containing protein</fullName>
    </recommendedName>
</protein>
<evidence type="ECO:0000313" key="3">
    <source>
        <dbReference type="Proteomes" id="UP001470230"/>
    </source>
</evidence>
<name>A0ABR2KCZ7_9EUKA</name>
<dbReference type="PANTHER" id="PTHR12616">
    <property type="entry name" value="VACUOLAR PROTEIN SORTING VPS41"/>
    <property type="match status" value="1"/>
</dbReference>
<evidence type="ECO:0000313" key="2">
    <source>
        <dbReference type="EMBL" id="KAK8887885.1"/>
    </source>
</evidence>
<dbReference type="Proteomes" id="UP001470230">
    <property type="component" value="Unassembled WGS sequence"/>
</dbReference>
<dbReference type="InterPro" id="IPR011047">
    <property type="entry name" value="Quinoprotein_ADH-like_sf"/>
</dbReference>
<proteinExistence type="predicted"/>